<evidence type="ECO:0000313" key="9">
    <source>
        <dbReference type="Proteomes" id="UP000299211"/>
    </source>
</evidence>
<comment type="caution">
    <text evidence="8">The sequence shown here is derived from an EMBL/GenBank/DDBJ whole genome shotgun (WGS) entry which is preliminary data.</text>
</comment>
<dbReference type="Proteomes" id="UP000299211">
    <property type="component" value="Unassembled WGS sequence"/>
</dbReference>
<keyword evidence="2" id="KW-0805">Transcription regulation</keyword>
<dbReference type="Pfam" id="PF00126">
    <property type="entry name" value="HTH_1"/>
    <property type="match status" value="1"/>
</dbReference>
<dbReference type="SUPFAM" id="SSF53850">
    <property type="entry name" value="Periplasmic binding protein-like II"/>
    <property type="match status" value="1"/>
</dbReference>
<dbReference type="GO" id="GO:0003700">
    <property type="term" value="F:DNA-binding transcription factor activity"/>
    <property type="evidence" value="ECO:0007669"/>
    <property type="project" value="InterPro"/>
</dbReference>
<reference evidence="7 10" key="2">
    <citation type="submission" date="2019-04" db="EMBL/GenBank/DDBJ databases">
        <title>Draft genome sequences of Streptomyces avermitilis NBRC 14893.</title>
        <authorList>
            <person name="Komaki H."/>
            <person name="Tamura T."/>
            <person name="Hosoyama A."/>
        </authorList>
    </citation>
    <scope>NUCLEOTIDE SEQUENCE [LARGE SCALE GENOMIC DNA]</scope>
    <source>
        <strain evidence="7 10">NBRC 14893</strain>
    </source>
</reference>
<evidence type="ECO:0000256" key="5">
    <source>
        <dbReference type="SAM" id="MobiDB-lite"/>
    </source>
</evidence>
<dbReference type="InterPro" id="IPR005119">
    <property type="entry name" value="LysR_subst-bd"/>
</dbReference>
<feature type="domain" description="HTH lysR-type" evidence="6">
    <location>
        <begin position="47"/>
        <end position="104"/>
    </location>
</feature>
<reference evidence="8 9" key="1">
    <citation type="submission" date="2019-04" db="EMBL/GenBank/DDBJ databases">
        <title>Draft genome sequences of Streptomyces avermitilis ATCC 31267.</title>
        <authorList>
            <person name="Komaki H."/>
            <person name="Tamura T."/>
            <person name="Hosoyama A."/>
        </authorList>
    </citation>
    <scope>NUCLEOTIDE SEQUENCE [LARGE SCALE GENOMIC DNA]</scope>
    <source>
        <strain evidence="8 9">ATCC 31267</strain>
    </source>
</reference>
<dbReference type="Gene3D" id="1.10.10.10">
    <property type="entry name" value="Winged helix-like DNA-binding domain superfamily/Winged helix DNA-binding domain"/>
    <property type="match status" value="1"/>
</dbReference>
<dbReference type="EMBL" id="BJHY01000001">
    <property type="protein sequence ID" value="GDY71140.1"/>
    <property type="molecule type" value="Genomic_DNA"/>
</dbReference>
<keyword evidence="3" id="KW-0238">DNA-binding</keyword>
<evidence type="ECO:0000256" key="1">
    <source>
        <dbReference type="ARBA" id="ARBA00009437"/>
    </source>
</evidence>
<dbReference type="CDD" id="cd08460">
    <property type="entry name" value="PBP2_DntR_like_1"/>
    <property type="match status" value="1"/>
</dbReference>
<evidence type="ECO:0000259" key="6">
    <source>
        <dbReference type="PROSITE" id="PS50931"/>
    </source>
</evidence>
<dbReference type="Gene3D" id="3.40.190.10">
    <property type="entry name" value="Periplasmic binding protein-like II"/>
    <property type="match status" value="2"/>
</dbReference>
<evidence type="ECO:0000256" key="4">
    <source>
        <dbReference type="ARBA" id="ARBA00023163"/>
    </source>
</evidence>
<organism evidence="8 9">
    <name type="scientific">Streptomyces avermitilis</name>
    <dbReference type="NCBI Taxonomy" id="33903"/>
    <lineage>
        <taxon>Bacteria</taxon>
        <taxon>Bacillati</taxon>
        <taxon>Actinomycetota</taxon>
        <taxon>Actinomycetes</taxon>
        <taxon>Kitasatosporales</taxon>
        <taxon>Streptomycetaceae</taxon>
        <taxon>Streptomyces</taxon>
    </lineage>
</organism>
<dbReference type="InterPro" id="IPR000847">
    <property type="entry name" value="LysR_HTH_N"/>
</dbReference>
<protein>
    <submittedName>
        <fullName evidence="8">LysR family transcriptional regulator</fullName>
    </submittedName>
</protein>
<comment type="similarity">
    <text evidence="1">Belongs to the LysR transcriptional regulatory family.</text>
</comment>
<accession>A0A4D4MGK5</accession>
<keyword evidence="4" id="KW-0804">Transcription</keyword>
<dbReference type="GO" id="GO:0003677">
    <property type="term" value="F:DNA binding"/>
    <property type="evidence" value="ECO:0007669"/>
    <property type="project" value="UniProtKB-KW"/>
</dbReference>
<evidence type="ECO:0000313" key="7">
    <source>
        <dbReference type="EMBL" id="GDY68488.1"/>
    </source>
</evidence>
<proteinExistence type="inferred from homology"/>
<dbReference type="EMBL" id="BJHX01000001">
    <property type="protein sequence ID" value="GDY68488.1"/>
    <property type="molecule type" value="Genomic_DNA"/>
</dbReference>
<evidence type="ECO:0000313" key="8">
    <source>
        <dbReference type="EMBL" id="GDY71140.1"/>
    </source>
</evidence>
<dbReference type="Proteomes" id="UP000302139">
    <property type="component" value="Unassembled WGS sequence"/>
</dbReference>
<dbReference type="SUPFAM" id="SSF46785">
    <property type="entry name" value="Winged helix' DNA-binding domain"/>
    <property type="match status" value="1"/>
</dbReference>
<dbReference type="PANTHER" id="PTHR30118">
    <property type="entry name" value="HTH-TYPE TRANSCRIPTIONAL REGULATOR LEUO-RELATED"/>
    <property type="match status" value="1"/>
</dbReference>
<feature type="region of interest" description="Disordered" evidence="5">
    <location>
        <begin position="176"/>
        <end position="195"/>
    </location>
</feature>
<gene>
    <name evidence="7" type="ORF">SAV14893_078810</name>
    <name evidence="8" type="ORF">SAV31267_006250</name>
</gene>
<evidence type="ECO:0000256" key="3">
    <source>
        <dbReference type="ARBA" id="ARBA00023125"/>
    </source>
</evidence>
<feature type="compositionally biased region" description="Low complexity" evidence="5">
    <location>
        <begin position="344"/>
        <end position="353"/>
    </location>
</feature>
<feature type="region of interest" description="Disordered" evidence="5">
    <location>
        <begin position="341"/>
        <end position="366"/>
    </location>
</feature>
<dbReference type="InterPro" id="IPR050389">
    <property type="entry name" value="LysR-type_TF"/>
</dbReference>
<evidence type="ECO:0000256" key="2">
    <source>
        <dbReference type="ARBA" id="ARBA00023015"/>
    </source>
</evidence>
<dbReference type="Pfam" id="PF03466">
    <property type="entry name" value="LysR_substrate"/>
    <property type="match status" value="1"/>
</dbReference>
<dbReference type="AlphaFoldDB" id="A0A4D4MGK5"/>
<dbReference type="PANTHER" id="PTHR30118:SF15">
    <property type="entry name" value="TRANSCRIPTIONAL REGULATORY PROTEIN"/>
    <property type="match status" value="1"/>
</dbReference>
<evidence type="ECO:0000313" key="10">
    <source>
        <dbReference type="Proteomes" id="UP000302139"/>
    </source>
</evidence>
<dbReference type="InterPro" id="IPR036388">
    <property type="entry name" value="WH-like_DNA-bd_sf"/>
</dbReference>
<dbReference type="InterPro" id="IPR036390">
    <property type="entry name" value="WH_DNA-bd_sf"/>
</dbReference>
<name>A0A4D4MGK5_STRAX</name>
<dbReference type="PROSITE" id="PS50931">
    <property type="entry name" value="HTH_LYSR"/>
    <property type="match status" value="1"/>
</dbReference>
<sequence>MEGGVTCSAVCYRGCVICVAAHVSTVGTPLINSKCMLVTTRITLMQLDLNLLTALDALLEEGSVAGAAARLHVTSPAMSRTLGRIRQATGDQILVRTGRTMVPTPHALEVRAQVHDLVHQAHQLLSRERELDLATLSRTFTIRWHDALASACGPALLAAVHRQAPGVRLRLVAESNSDTPELRRGEVDLESSSAKPSVPDIRHQLIGEDRLVAAVRPGHPLTDGPLTPERYAAAGHITVSRRGRLRDPVDDALAALGLERQVIAAAPSAATALSLVVDTDLVVTVPQAVTASALRGLGLRTLPLPLTMPPIPLHMVWHQRHDNDRAHAWLRTQARSALQAVFDSSGRSESESGVGPPRAEHCQELP</sequence>